<dbReference type="Pfam" id="PF12706">
    <property type="entry name" value="Lactamase_B_2"/>
    <property type="match status" value="1"/>
</dbReference>
<dbReference type="SUPFAM" id="SSF56281">
    <property type="entry name" value="Metallo-hydrolase/oxidoreductase"/>
    <property type="match status" value="1"/>
</dbReference>
<dbReference type="PANTHER" id="PTHR43546">
    <property type="entry name" value="UPF0173 METAL-DEPENDENT HYDROLASE MJ1163-RELATED"/>
    <property type="match status" value="1"/>
</dbReference>
<keyword evidence="4" id="KW-1185">Reference proteome</keyword>
<dbReference type="Pfam" id="PF18456">
    <property type="entry name" value="CmlA_N"/>
    <property type="match status" value="1"/>
</dbReference>
<evidence type="ECO:0000259" key="1">
    <source>
        <dbReference type="Pfam" id="PF12706"/>
    </source>
</evidence>
<feature type="domain" description="Metallo-beta-lactamase" evidence="1">
    <location>
        <begin position="296"/>
        <end position="422"/>
    </location>
</feature>
<dbReference type="PANTHER" id="PTHR43546:SF3">
    <property type="entry name" value="UPF0173 METAL-DEPENDENT HYDROLASE MJ1163"/>
    <property type="match status" value="1"/>
</dbReference>
<feature type="domain" description="Diiron non-heme beta-hydroxylase N-terminal" evidence="2">
    <location>
        <begin position="14"/>
        <end position="240"/>
    </location>
</feature>
<keyword evidence="3" id="KW-0378">Hydrolase</keyword>
<evidence type="ECO:0000313" key="3">
    <source>
        <dbReference type="EMBL" id="PVX28390.1"/>
    </source>
</evidence>
<dbReference type="GO" id="GO:0016787">
    <property type="term" value="F:hydrolase activity"/>
    <property type="evidence" value="ECO:0007669"/>
    <property type="project" value="UniProtKB-KW"/>
</dbReference>
<reference evidence="3 4" key="1">
    <citation type="submission" date="2018-05" db="EMBL/GenBank/DDBJ databases">
        <title>Description of Sphingomonas pokkalii sp nov, isolated from the rhizosphere of saline tolerant pokkali rice and its draft genome analysis.</title>
        <authorList>
            <person name="Menon R."/>
            <person name="Kumari S."/>
            <person name="Rameshkumar N."/>
        </authorList>
    </citation>
    <scope>NUCLEOTIDE SEQUENCE [LARGE SCALE GENOMIC DNA]</scope>
    <source>
        <strain evidence="3 4">L3B27</strain>
    </source>
</reference>
<dbReference type="EMBL" id="QENQ01000001">
    <property type="protein sequence ID" value="PVX28390.1"/>
    <property type="molecule type" value="Genomic_DNA"/>
</dbReference>
<organism evidence="3 4">
    <name type="scientific">Sphingomonas pokkalii</name>
    <dbReference type="NCBI Taxonomy" id="2175090"/>
    <lineage>
        <taxon>Bacteria</taxon>
        <taxon>Pseudomonadati</taxon>
        <taxon>Pseudomonadota</taxon>
        <taxon>Alphaproteobacteria</taxon>
        <taxon>Sphingomonadales</taxon>
        <taxon>Sphingomonadaceae</taxon>
        <taxon>Sphingomonas</taxon>
    </lineage>
</organism>
<dbReference type="InterPro" id="IPR036866">
    <property type="entry name" value="RibonucZ/Hydroxyglut_hydro"/>
</dbReference>
<dbReference type="AlphaFoldDB" id="A0A2U0SAN6"/>
<dbReference type="Proteomes" id="UP000245890">
    <property type="component" value="Unassembled WGS sequence"/>
</dbReference>
<dbReference type="OrthoDB" id="9805728at2"/>
<proteinExistence type="predicted"/>
<gene>
    <name evidence="3" type="ORF">DD559_02740</name>
</gene>
<sequence length="536" mass="58312">MGAGGGMGQLRSVYFRPDVIVEPLVDRWYAWSHLVSPATAARNITERHLKIMASYVEAPHLHAAAAQSPAMKGGPFMDYGRDRSAEVAALIGETERTRAPSIALSHALAELDRLLAAHASGGPLAALYGAVPDALQGMVELHYDRSNHPGFRLIEPLLYRAYGDGRAGQSLYLSIGTGIRPFMMSTPRLPAPEETMLSLPFDHPGVDALFEMFHMPRPLEELGEIAGLPAPVLRQMSGFVQEEAPSMPAAPVPGNGCRWRYFGHACVLVETPGCTILLDPAIETPGAHAGDGFDYTHLPPRIDYVLLTHNHQDHVLLETLLRLRPRIGSILVPRAGSGALEDPSLRLALASMGFPRVLELDEFDSVDADGVTITAAPFLGEHGDLAIRCKATWHLRIGERRLLFAADCKNLAPALFRRVRDAIGTVDTLFLGMECDGAPMSWIYGPLFASPPLREHDNARRLAGSDFDEAAGLVEIFAPDQVYVYAMGMEPWLNYILATRYTPASTPIVASQKLVDACRARGLQAARLYGAHEVAL</sequence>
<dbReference type="InterPro" id="IPR041141">
    <property type="entry name" value="CmlA_N"/>
</dbReference>
<dbReference type="InterPro" id="IPR001279">
    <property type="entry name" value="Metallo-B-lactamas"/>
</dbReference>
<evidence type="ECO:0000313" key="4">
    <source>
        <dbReference type="Proteomes" id="UP000245890"/>
    </source>
</evidence>
<dbReference type="Gene3D" id="3.60.15.10">
    <property type="entry name" value="Ribonuclease Z/Hydroxyacylglutathione hydrolase-like"/>
    <property type="match status" value="1"/>
</dbReference>
<evidence type="ECO:0000259" key="2">
    <source>
        <dbReference type="Pfam" id="PF18456"/>
    </source>
</evidence>
<dbReference type="InterPro" id="IPR050114">
    <property type="entry name" value="UPF0173_UPF0282_UlaG_hydrolase"/>
</dbReference>
<protein>
    <submittedName>
        <fullName evidence="3">MBL fold metallo-hydrolase</fullName>
    </submittedName>
</protein>
<comment type="caution">
    <text evidence="3">The sequence shown here is derived from an EMBL/GenBank/DDBJ whole genome shotgun (WGS) entry which is preliminary data.</text>
</comment>
<accession>A0A2U0SAN6</accession>
<name>A0A2U0SAN6_9SPHN</name>